<sequence length="365" mass="39447">MRDLAGVPAPGIYDQVPQVVRAAPPKKKRRLDPNDKRPYGILAPPGVTAHVAKAGPLAADVRAVPPAAAKQEAAPSAPHVQTAVPPVEPRADAPIPGISLSKASPQRKPTEQPTNPNPPAPGPIVVNVASKELGKEKNAVLLQGTRAFKAVTRAKPLADCVYTGTSAYITIPDEPIDLTKKVDPCTSGSSSVVRMQVESLERHKPSTSAERPSAESLLTIQPLPKYPTKQFLRTRHAENRLAGRTKIEPVLLADSTTASPSCLGKAISSPPPPRSSPALVMYTRDEHEELINQPLPRLKVNKFNNRRAMPPHHQPTNEIGDCIAKARDPAKTLAMAHAALRSENDMDLPRREVYREPKTRLVYPD</sequence>
<gene>
    <name evidence="2" type="ORF">BCR37DRAFT_21335</name>
</gene>
<protein>
    <submittedName>
        <fullName evidence="2">Uncharacterized protein</fullName>
    </submittedName>
</protein>
<comment type="caution">
    <text evidence="2">The sequence shown here is derived from an EMBL/GenBank/DDBJ whole genome shotgun (WGS) entry which is preliminary data.</text>
</comment>
<organism evidence="2 3">
    <name type="scientific">Protomyces lactucae-debilis</name>
    <dbReference type="NCBI Taxonomy" id="2754530"/>
    <lineage>
        <taxon>Eukaryota</taxon>
        <taxon>Fungi</taxon>
        <taxon>Dikarya</taxon>
        <taxon>Ascomycota</taxon>
        <taxon>Taphrinomycotina</taxon>
        <taxon>Taphrinomycetes</taxon>
        <taxon>Taphrinales</taxon>
        <taxon>Protomycetaceae</taxon>
        <taxon>Protomyces</taxon>
    </lineage>
</organism>
<keyword evidence="3" id="KW-1185">Reference proteome</keyword>
<dbReference type="Proteomes" id="UP000193685">
    <property type="component" value="Unassembled WGS sequence"/>
</dbReference>
<evidence type="ECO:0000313" key="2">
    <source>
        <dbReference type="EMBL" id="ORY81865.1"/>
    </source>
</evidence>
<feature type="region of interest" description="Disordered" evidence="1">
    <location>
        <begin position="69"/>
        <end position="125"/>
    </location>
</feature>
<dbReference type="RefSeq" id="XP_040724999.1">
    <property type="nucleotide sequence ID" value="XM_040866429.1"/>
</dbReference>
<accession>A0A1Y2FGB2</accession>
<evidence type="ECO:0000256" key="1">
    <source>
        <dbReference type="SAM" id="MobiDB-lite"/>
    </source>
</evidence>
<proteinExistence type="predicted"/>
<evidence type="ECO:0000313" key="3">
    <source>
        <dbReference type="Proteomes" id="UP000193685"/>
    </source>
</evidence>
<reference evidence="2 3" key="1">
    <citation type="submission" date="2016-07" db="EMBL/GenBank/DDBJ databases">
        <title>Pervasive Adenine N6-methylation of Active Genes in Fungi.</title>
        <authorList>
            <consortium name="DOE Joint Genome Institute"/>
            <person name="Mondo S.J."/>
            <person name="Dannebaum R.O."/>
            <person name="Kuo R.C."/>
            <person name="Labutti K."/>
            <person name="Haridas S."/>
            <person name="Kuo A."/>
            <person name="Salamov A."/>
            <person name="Ahrendt S.R."/>
            <person name="Lipzen A."/>
            <person name="Sullivan W."/>
            <person name="Andreopoulos W.B."/>
            <person name="Clum A."/>
            <person name="Lindquist E."/>
            <person name="Daum C."/>
            <person name="Ramamoorthy G.K."/>
            <person name="Gryganskyi A."/>
            <person name="Culley D."/>
            <person name="Magnuson J.K."/>
            <person name="James T.Y."/>
            <person name="O'Malley M.A."/>
            <person name="Stajich J.E."/>
            <person name="Spatafora J.W."/>
            <person name="Visel A."/>
            <person name="Grigoriev I.V."/>
        </authorList>
    </citation>
    <scope>NUCLEOTIDE SEQUENCE [LARGE SCALE GENOMIC DNA]</scope>
    <source>
        <strain evidence="2 3">12-1054</strain>
    </source>
</reference>
<dbReference type="EMBL" id="MCFI01000010">
    <property type="protein sequence ID" value="ORY81865.1"/>
    <property type="molecule type" value="Genomic_DNA"/>
</dbReference>
<name>A0A1Y2FGB2_PROLT</name>
<feature type="region of interest" description="Disordered" evidence="1">
    <location>
        <begin position="22"/>
        <end position="44"/>
    </location>
</feature>
<dbReference type="GeneID" id="63783028"/>
<dbReference type="AlphaFoldDB" id="A0A1Y2FGB2"/>
<feature type="compositionally biased region" description="Low complexity" evidence="1">
    <location>
        <begin position="69"/>
        <end position="78"/>
    </location>
</feature>